<dbReference type="GO" id="GO:0140098">
    <property type="term" value="F:catalytic activity, acting on RNA"/>
    <property type="evidence" value="ECO:0007669"/>
    <property type="project" value="UniProtKB-ARBA"/>
</dbReference>
<evidence type="ECO:0000259" key="3">
    <source>
        <dbReference type="Pfam" id="PF00849"/>
    </source>
</evidence>
<dbReference type="CDD" id="cd00165">
    <property type="entry name" value="S4"/>
    <property type="match status" value="1"/>
</dbReference>
<dbReference type="SUPFAM" id="SSF55120">
    <property type="entry name" value="Pseudouridine synthase"/>
    <property type="match status" value="1"/>
</dbReference>
<reference evidence="4 5" key="1">
    <citation type="submission" date="2014-08" db="EMBL/GenBank/DDBJ databases">
        <title>Porphyromonas gingivicanis strain:COT-022_OH1391 Genome sequencing.</title>
        <authorList>
            <person name="Wallis C."/>
            <person name="Deusch O."/>
            <person name="O'Flynn C."/>
            <person name="Davis I."/>
            <person name="Jospin G."/>
            <person name="Darling A.E."/>
            <person name="Coil D.A."/>
            <person name="Alexiev A."/>
            <person name="Horsfall A."/>
            <person name="Kirkwood N."/>
            <person name="Harris S."/>
            <person name="Eisen J.A."/>
        </authorList>
    </citation>
    <scope>NUCLEOTIDE SEQUENCE [LARGE SCALE GENOMIC DNA]</scope>
    <source>
        <strain evidence="5">COT-022 OH1391</strain>
    </source>
</reference>
<dbReference type="InterPro" id="IPR050188">
    <property type="entry name" value="RluA_PseudoU_synthase"/>
</dbReference>
<dbReference type="PROSITE" id="PS50889">
    <property type="entry name" value="S4"/>
    <property type="match status" value="1"/>
</dbReference>
<dbReference type="InterPro" id="IPR020103">
    <property type="entry name" value="PsdUridine_synth_cat_dom_sf"/>
</dbReference>
<dbReference type="GO" id="GO:0006396">
    <property type="term" value="P:RNA processing"/>
    <property type="evidence" value="ECO:0007669"/>
    <property type="project" value="UniProtKB-ARBA"/>
</dbReference>
<dbReference type="GO" id="GO:0003723">
    <property type="term" value="F:RNA binding"/>
    <property type="evidence" value="ECO:0007669"/>
    <property type="project" value="UniProtKB-KW"/>
</dbReference>
<gene>
    <name evidence="4" type="ORF">HQ36_04780</name>
</gene>
<name>A0A0A2G4N9_9PORP</name>
<dbReference type="eggNOG" id="COG0564">
    <property type="taxonomic scope" value="Bacteria"/>
</dbReference>
<evidence type="ECO:0000313" key="4">
    <source>
        <dbReference type="EMBL" id="KGN98221.1"/>
    </source>
</evidence>
<accession>A0A0A2G4N9</accession>
<dbReference type="EMBL" id="JQZW01000008">
    <property type="protein sequence ID" value="KGN98221.1"/>
    <property type="molecule type" value="Genomic_DNA"/>
</dbReference>
<organism evidence="4 5">
    <name type="scientific">Porphyromonas gingivicanis</name>
    <dbReference type="NCBI Taxonomy" id="266762"/>
    <lineage>
        <taxon>Bacteria</taxon>
        <taxon>Pseudomonadati</taxon>
        <taxon>Bacteroidota</taxon>
        <taxon>Bacteroidia</taxon>
        <taxon>Bacteroidales</taxon>
        <taxon>Porphyromonadaceae</taxon>
        <taxon>Porphyromonas</taxon>
    </lineage>
</organism>
<dbReference type="AlphaFoldDB" id="A0A0A2G4N9"/>
<feature type="region of interest" description="Disordered" evidence="2">
    <location>
        <begin position="192"/>
        <end position="221"/>
    </location>
</feature>
<dbReference type="RefSeq" id="WP_036883784.1">
    <property type="nucleotide sequence ID" value="NZ_JQZW01000008.1"/>
</dbReference>
<dbReference type="PANTHER" id="PTHR21600">
    <property type="entry name" value="MITOCHONDRIAL RNA PSEUDOURIDINE SYNTHASE"/>
    <property type="match status" value="1"/>
</dbReference>
<comment type="caution">
    <text evidence="4">The sequence shown here is derived from an EMBL/GenBank/DDBJ whole genome shotgun (WGS) entry which is preliminary data.</text>
</comment>
<protein>
    <recommendedName>
        <fullName evidence="3">Pseudouridine synthase RsuA/RluA-like domain-containing protein</fullName>
    </recommendedName>
</protein>
<keyword evidence="5" id="KW-1185">Reference proteome</keyword>
<keyword evidence="1" id="KW-0694">RNA-binding</keyword>
<evidence type="ECO:0000256" key="2">
    <source>
        <dbReference type="SAM" id="MobiDB-lite"/>
    </source>
</evidence>
<dbReference type="GO" id="GO:0009982">
    <property type="term" value="F:pseudouridine synthase activity"/>
    <property type="evidence" value="ECO:0007669"/>
    <property type="project" value="InterPro"/>
</dbReference>
<dbReference type="STRING" id="266762.HQ36_04780"/>
<sequence>MKNKSLVRKRRQLIAKWQCNQPITILEAMAKLLPESSRTSQKQYLRDRCVRLNGEVCTSPLQNVSVGDFLEVFNVGFLPPISTPEVKLLWEDDHFVLLQKEAGLHTISTREGEKKTVFRIVADYYKSINSLEKIFLLNRLDRETPGLVLFARNREVQQEVIENWSKYILSQTFTALVEGIIAEEEGEMLHISDSSVKSPRANTSGKGRNKAQSEAPRRSRVSYEVMERGQWRTLLKLTLHGRYNGIRSQLSERGNPVMGEKNKGCLLRGAKALAITQNEMLFLHPITGKRHHFAMEIPEAIYKLLKGRLTSSERVAIREKEEPMPEKAFNLSSIKPIKRP</sequence>
<dbReference type="Pfam" id="PF00849">
    <property type="entry name" value="PseudoU_synth_2"/>
    <property type="match status" value="1"/>
</dbReference>
<dbReference type="Proteomes" id="UP000030134">
    <property type="component" value="Unassembled WGS sequence"/>
</dbReference>
<dbReference type="OrthoDB" id="9796412at2"/>
<dbReference type="InterPro" id="IPR006145">
    <property type="entry name" value="PsdUridine_synth_RsuA/RluA"/>
</dbReference>
<feature type="compositionally biased region" description="Polar residues" evidence="2">
    <location>
        <begin position="192"/>
        <end position="212"/>
    </location>
</feature>
<feature type="domain" description="Pseudouridine synthase RsuA/RluA-like" evidence="3">
    <location>
        <begin position="94"/>
        <end position="251"/>
    </location>
</feature>
<evidence type="ECO:0000256" key="1">
    <source>
        <dbReference type="PROSITE-ProRule" id="PRU00182"/>
    </source>
</evidence>
<evidence type="ECO:0000313" key="5">
    <source>
        <dbReference type="Proteomes" id="UP000030134"/>
    </source>
</evidence>
<proteinExistence type="predicted"/>
<dbReference type="GO" id="GO:0001522">
    <property type="term" value="P:pseudouridine synthesis"/>
    <property type="evidence" value="ECO:0007669"/>
    <property type="project" value="InterPro"/>
</dbReference>
<dbReference type="Gene3D" id="3.30.2350.10">
    <property type="entry name" value="Pseudouridine synthase"/>
    <property type="match status" value="1"/>
</dbReference>